<evidence type="ECO:0000313" key="2">
    <source>
        <dbReference type="EMBL" id="KAG2173456.1"/>
    </source>
</evidence>
<keyword evidence="3" id="KW-1185">Reference proteome</keyword>
<dbReference type="EMBL" id="JAEPRA010000019">
    <property type="protein sequence ID" value="KAG2173456.1"/>
    <property type="molecule type" value="Genomic_DNA"/>
</dbReference>
<protein>
    <submittedName>
        <fullName evidence="2">Uncharacterized protein</fullName>
    </submittedName>
</protein>
<accession>A0A8H7PGD0</accession>
<name>A0A8H7PGD0_9FUNG</name>
<reference evidence="2" key="1">
    <citation type="submission" date="2020-12" db="EMBL/GenBank/DDBJ databases">
        <title>Metabolic potential, ecology and presence of endohyphal bacteria is reflected in genomic diversity of Mucoromycotina.</title>
        <authorList>
            <person name="Muszewska A."/>
            <person name="Okrasinska A."/>
            <person name="Steczkiewicz K."/>
            <person name="Drgas O."/>
            <person name="Orlowska M."/>
            <person name="Perlinska-Lenart U."/>
            <person name="Aleksandrzak-Piekarczyk T."/>
            <person name="Szatraj K."/>
            <person name="Zielenkiewicz U."/>
            <person name="Pilsyk S."/>
            <person name="Malc E."/>
            <person name="Mieczkowski P."/>
            <person name="Kruszewska J.S."/>
            <person name="Biernat P."/>
            <person name="Pawlowska J."/>
        </authorList>
    </citation>
    <scope>NUCLEOTIDE SEQUENCE</scope>
    <source>
        <strain evidence="2">WA0000051536</strain>
    </source>
</reference>
<dbReference type="AlphaFoldDB" id="A0A8H7PGD0"/>
<organism evidence="2 3">
    <name type="scientific">Umbelopsis vinacea</name>
    <dbReference type="NCBI Taxonomy" id="44442"/>
    <lineage>
        <taxon>Eukaryota</taxon>
        <taxon>Fungi</taxon>
        <taxon>Fungi incertae sedis</taxon>
        <taxon>Mucoromycota</taxon>
        <taxon>Mucoromycotina</taxon>
        <taxon>Umbelopsidomycetes</taxon>
        <taxon>Umbelopsidales</taxon>
        <taxon>Umbelopsidaceae</taxon>
        <taxon>Umbelopsis</taxon>
    </lineage>
</organism>
<evidence type="ECO:0000256" key="1">
    <source>
        <dbReference type="SAM" id="MobiDB-lite"/>
    </source>
</evidence>
<feature type="compositionally biased region" description="Basic and acidic residues" evidence="1">
    <location>
        <begin position="15"/>
        <end position="29"/>
    </location>
</feature>
<comment type="caution">
    <text evidence="2">The sequence shown here is derived from an EMBL/GenBank/DDBJ whole genome shotgun (WGS) entry which is preliminary data.</text>
</comment>
<feature type="region of interest" description="Disordered" evidence="1">
    <location>
        <begin position="1"/>
        <end position="29"/>
    </location>
</feature>
<feature type="region of interest" description="Disordered" evidence="1">
    <location>
        <begin position="61"/>
        <end position="85"/>
    </location>
</feature>
<dbReference type="OrthoDB" id="2393060at2759"/>
<sequence length="157" mass="18082">MVDRKRPLKLKNLLLHKDPHHDSSPDDKSKIKNINKLVISPPILSPTRTSSLEYLLSPTLYPSKSMSTHMNSVSPRPPVRAREPQNVTGAVDVMPELRPRRRYSFSGGKVKMYNSPHVPMHRDMDRERARKMRELEDRIVGRRQSTVKLTLTPRTAV</sequence>
<dbReference type="Proteomes" id="UP000612746">
    <property type="component" value="Unassembled WGS sequence"/>
</dbReference>
<proteinExistence type="predicted"/>
<evidence type="ECO:0000313" key="3">
    <source>
        <dbReference type="Proteomes" id="UP000612746"/>
    </source>
</evidence>
<gene>
    <name evidence="2" type="ORF">INT44_008808</name>
</gene>
<feature type="compositionally biased region" description="Polar residues" evidence="1">
    <location>
        <begin position="61"/>
        <end position="74"/>
    </location>
</feature>